<name>A6IBL1_RAT</name>
<accession>A6IBL1</accession>
<organism evidence="1 2">
    <name type="scientific">Rattus norvegicus</name>
    <name type="common">Rat</name>
    <dbReference type="NCBI Taxonomy" id="10116"/>
    <lineage>
        <taxon>Eukaryota</taxon>
        <taxon>Metazoa</taxon>
        <taxon>Chordata</taxon>
        <taxon>Craniata</taxon>
        <taxon>Vertebrata</taxon>
        <taxon>Euteleostomi</taxon>
        <taxon>Mammalia</taxon>
        <taxon>Eutheria</taxon>
        <taxon>Euarchontoglires</taxon>
        <taxon>Glires</taxon>
        <taxon>Rodentia</taxon>
        <taxon>Myomorpha</taxon>
        <taxon>Muroidea</taxon>
        <taxon>Muridae</taxon>
        <taxon>Murinae</taxon>
        <taxon>Rattus</taxon>
    </lineage>
</organism>
<dbReference type="EMBL" id="CH473957">
    <property type="protein sequence ID" value="EDL91479.1"/>
    <property type="molecule type" value="Genomic_DNA"/>
</dbReference>
<evidence type="ECO:0000313" key="1">
    <source>
        <dbReference type="EMBL" id="EDL91479.1"/>
    </source>
</evidence>
<dbReference type="AlphaFoldDB" id="A6IBL1"/>
<feature type="non-terminal residue" evidence="1">
    <location>
        <position position="59"/>
    </location>
</feature>
<dbReference type="Proteomes" id="UP000234681">
    <property type="component" value="Chromosome 4"/>
</dbReference>
<reference evidence="2" key="1">
    <citation type="submission" date="2005-09" db="EMBL/GenBank/DDBJ databases">
        <authorList>
            <person name="Mural R.J."/>
            <person name="Li P.W."/>
            <person name="Adams M.D."/>
            <person name="Amanatides P.G."/>
            <person name="Baden-Tillson H."/>
            <person name="Barnstead M."/>
            <person name="Chin S.H."/>
            <person name="Dew I."/>
            <person name="Evans C.A."/>
            <person name="Ferriera S."/>
            <person name="Flanigan M."/>
            <person name="Fosler C."/>
            <person name="Glodek A."/>
            <person name="Gu Z."/>
            <person name="Holt R.A."/>
            <person name="Jennings D."/>
            <person name="Kraft C.L."/>
            <person name="Lu F."/>
            <person name="Nguyen T."/>
            <person name="Nusskern D.R."/>
            <person name="Pfannkoch C.M."/>
            <person name="Sitter C."/>
            <person name="Sutton G.G."/>
            <person name="Venter J.C."/>
            <person name="Wang Z."/>
            <person name="Woodage T."/>
            <person name="Zheng X.H."/>
            <person name="Zhong F."/>
        </authorList>
    </citation>
    <scope>NUCLEOTIDE SEQUENCE [LARGE SCALE GENOMIC DNA]</scope>
    <source>
        <strain>BN</strain>
        <strain evidence="2">Sprague-Dawley</strain>
    </source>
</reference>
<gene>
    <name evidence="1" type="ORF">rCG_56207</name>
</gene>
<evidence type="ECO:0000313" key="2">
    <source>
        <dbReference type="Proteomes" id="UP000234681"/>
    </source>
</evidence>
<sequence length="59" mass="6542">MRFKNPSARTALAPYVNHCCILLSQKVLGSLLPWRFAALGNCLFGLSAPSWSHGSYLFE</sequence>
<proteinExistence type="predicted"/>
<protein>
    <submittedName>
        <fullName evidence="1">RCG56207</fullName>
    </submittedName>
</protein>